<evidence type="ECO:0000313" key="1">
    <source>
        <dbReference type="EMBL" id="TQE05490.1"/>
    </source>
</evidence>
<protein>
    <submittedName>
        <fullName evidence="1">Uncharacterized protein</fullName>
    </submittedName>
</protein>
<dbReference type="AlphaFoldDB" id="A0A540N4R1"/>
<evidence type="ECO:0000313" key="2">
    <source>
        <dbReference type="Proteomes" id="UP000315295"/>
    </source>
</evidence>
<comment type="caution">
    <text evidence="1">The sequence shown here is derived from an EMBL/GenBank/DDBJ whole genome shotgun (WGS) entry which is preliminary data.</text>
</comment>
<keyword evidence="2" id="KW-1185">Reference proteome</keyword>
<sequence length="138" mass="15495">MEIHKDMVLLLFVSIESKDREYAVLKLTPFKKWETLAFFHRLGVFRKAYVHCIVFAKFEDEINSLADHMKDLFNSKTGGIEPKSANLGKVKEIFSKVRLVGCFGFPVIEYKGVRVSGLFPGSDGVPIKELLCGNPVAG</sequence>
<proteinExistence type="predicted"/>
<dbReference type="Proteomes" id="UP000315295">
    <property type="component" value="Unassembled WGS sequence"/>
</dbReference>
<organism evidence="1 2">
    <name type="scientific">Malus baccata</name>
    <name type="common">Siberian crab apple</name>
    <name type="synonym">Pyrus baccata</name>
    <dbReference type="NCBI Taxonomy" id="106549"/>
    <lineage>
        <taxon>Eukaryota</taxon>
        <taxon>Viridiplantae</taxon>
        <taxon>Streptophyta</taxon>
        <taxon>Embryophyta</taxon>
        <taxon>Tracheophyta</taxon>
        <taxon>Spermatophyta</taxon>
        <taxon>Magnoliopsida</taxon>
        <taxon>eudicotyledons</taxon>
        <taxon>Gunneridae</taxon>
        <taxon>Pentapetalae</taxon>
        <taxon>rosids</taxon>
        <taxon>fabids</taxon>
        <taxon>Rosales</taxon>
        <taxon>Rosaceae</taxon>
        <taxon>Amygdaloideae</taxon>
        <taxon>Maleae</taxon>
        <taxon>Malus</taxon>
    </lineage>
</organism>
<accession>A0A540N4R1</accession>
<name>A0A540N4R1_MALBA</name>
<gene>
    <name evidence="1" type="ORF">C1H46_008915</name>
</gene>
<dbReference type="EMBL" id="VIEB01000121">
    <property type="protein sequence ID" value="TQE05490.1"/>
    <property type="molecule type" value="Genomic_DNA"/>
</dbReference>
<reference evidence="1 2" key="1">
    <citation type="journal article" date="2019" name="G3 (Bethesda)">
        <title>Sequencing of a Wild Apple (Malus baccata) Genome Unravels the Differences Between Cultivated and Wild Apple Species Regarding Disease Resistance and Cold Tolerance.</title>
        <authorList>
            <person name="Chen X."/>
        </authorList>
    </citation>
    <scope>NUCLEOTIDE SEQUENCE [LARGE SCALE GENOMIC DNA]</scope>
    <source>
        <strain evidence="2">cv. Shandingzi</strain>
        <tissue evidence="1">Leaves</tissue>
    </source>
</reference>